<evidence type="ECO:0000313" key="3">
    <source>
        <dbReference type="Proteomes" id="UP001595799"/>
    </source>
</evidence>
<name>A0ABV8UMW3_9PROT</name>
<reference evidence="3" key="1">
    <citation type="journal article" date="2019" name="Int. J. Syst. Evol. Microbiol.">
        <title>The Global Catalogue of Microorganisms (GCM) 10K type strain sequencing project: providing services to taxonomists for standard genome sequencing and annotation.</title>
        <authorList>
            <consortium name="The Broad Institute Genomics Platform"/>
            <consortium name="The Broad Institute Genome Sequencing Center for Infectious Disease"/>
            <person name="Wu L."/>
            <person name="Ma J."/>
        </authorList>
    </citation>
    <scope>NUCLEOTIDE SEQUENCE [LARGE SCALE GENOMIC DNA]</scope>
    <source>
        <strain evidence="3">CECT 8472</strain>
    </source>
</reference>
<dbReference type="Proteomes" id="UP001595799">
    <property type="component" value="Unassembled WGS sequence"/>
</dbReference>
<dbReference type="EMBL" id="JBHSCW010000004">
    <property type="protein sequence ID" value="MFC4351925.1"/>
    <property type="molecule type" value="Genomic_DNA"/>
</dbReference>
<evidence type="ECO:0000313" key="2">
    <source>
        <dbReference type="EMBL" id="MFC4351925.1"/>
    </source>
</evidence>
<organism evidence="2 3">
    <name type="scientific">Fodinicurvata halophila</name>
    <dbReference type="NCBI Taxonomy" id="1419723"/>
    <lineage>
        <taxon>Bacteria</taxon>
        <taxon>Pseudomonadati</taxon>
        <taxon>Pseudomonadota</taxon>
        <taxon>Alphaproteobacteria</taxon>
        <taxon>Rhodospirillales</taxon>
        <taxon>Rhodovibrionaceae</taxon>
        <taxon>Fodinicurvata</taxon>
    </lineage>
</organism>
<evidence type="ECO:0000256" key="1">
    <source>
        <dbReference type="SAM" id="MobiDB-lite"/>
    </source>
</evidence>
<protein>
    <submittedName>
        <fullName evidence="2">Uncharacterized protein</fullName>
    </submittedName>
</protein>
<comment type="caution">
    <text evidence="2">The sequence shown here is derived from an EMBL/GenBank/DDBJ whole genome shotgun (WGS) entry which is preliminary data.</text>
</comment>
<keyword evidence="3" id="KW-1185">Reference proteome</keyword>
<accession>A0ABV8UMW3</accession>
<dbReference type="RefSeq" id="WP_382422269.1">
    <property type="nucleotide sequence ID" value="NZ_JBHSCW010000004.1"/>
</dbReference>
<proteinExistence type="predicted"/>
<feature type="region of interest" description="Disordered" evidence="1">
    <location>
        <begin position="107"/>
        <end position="140"/>
    </location>
</feature>
<sequence length="140" mass="15621">MSNEEAYNDPGFRAAHRLIGRQDSADWELDLRGLDLAHACASIDQMVERNRFGEAKSVTLRLDPATPESGETLFLPIGRYLLELMRRELIVRFNPLSIDKGAGYLVELPGRQERETPQGEPESDSTNPPSRPDSEEPTGA</sequence>
<gene>
    <name evidence="2" type="ORF">ACFOW6_10265</name>
</gene>